<evidence type="ECO:0000313" key="2">
    <source>
        <dbReference type="EMBL" id="MBC5647776.1"/>
    </source>
</evidence>
<organism evidence="2 3">
    <name type="scientific">Christensenella tenuis</name>
    <dbReference type="NCBI Taxonomy" id="2763033"/>
    <lineage>
        <taxon>Bacteria</taxon>
        <taxon>Bacillati</taxon>
        <taxon>Bacillota</taxon>
        <taxon>Clostridia</taxon>
        <taxon>Christensenellales</taxon>
        <taxon>Christensenellaceae</taxon>
        <taxon>Christensenella</taxon>
    </lineage>
</organism>
<proteinExistence type="predicted"/>
<dbReference type="SUPFAM" id="SSF50891">
    <property type="entry name" value="Cyclophilin-like"/>
    <property type="match status" value="1"/>
</dbReference>
<evidence type="ECO:0000259" key="1">
    <source>
        <dbReference type="PROSITE" id="PS50902"/>
    </source>
</evidence>
<keyword evidence="3" id="KW-1185">Reference proteome</keyword>
<dbReference type="SUPFAM" id="SSF52218">
    <property type="entry name" value="Flavoproteins"/>
    <property type="match status" value="1"/>
</dbReference>
<gene>
    <name evidence="2" type="ORF">H8S18_05465</name>
</gene>
<accession>A0ABR7EDE9</accession>
<dbReference type="PROSITE" id="PS50902">
    <property type="entry name" value="FLAVODOXIN_LIKE"/>
    <property type="match status" value="1"/>
</dbReference>
<reference evidence="2 3" key="1">
    <citation type="submission" date="2020-08" db="EMBL/GenBank/DDBJ databases">
        <title>Genome public.</title>
        <authorList>
            <person name="Liu C."/>
            <person name="Sun Q."/>
        </authorList>
    </citation>
    <scope>NUCLEOTIDE SEQUENCE [LARGE SCALE GENOMIC DNA]</scope>
    <source>
        <strain evidence="2 3">NSJ-35</strain>
    </source>
</reference>
<dbReference type="InterPro" id="IPR029039">
    <property type="entry name" value="Flavoprotein-like_sf"/>
</dbReference>
<dbReference type="InterPro" id="IPR041183">
    <property type="entry name" value="Cyclophilin-like"/>
</dbReference>
<name>A0ABR7EDE9_9FIRM</name>
<dbReference type="PANTHER" id="PTHR39201:SF1">
    <property type="entry name" value="FLAVODOXIN-LIKE DOMAIN-CONTAINING PROTEIN"/>
    <property type="match status" value="1"/>
</dbReference>
<dbReference type="Pfam" id="PF18050">
    <property type="entry name" value="Cyclophil_like2"/>
    <property type="match status" value="1"/>
</dbReference>
<dbReference type="Gene3D" id="2.40.100.20">
    <property type="match status" value="1"/>
</dbReference>
<comment type="caution">
    <text evidence="2">The sequence shown here is derived from an EMBL/GenBank/DDBJ whole genome shotgun (WGS) entry which is preliminary data.</text>
</comment>
<evidence type="ECO:0000313" key="3">
    <source>
        <dbReference type="Proteomes" id="UP000606889"/>
    </source>
</evidence>
<dbReference type="InterPro" id="IPR008254">
    <property type="entry name" value="Flavodoxin/NO_synth"/>
</dbReference>
<dbReference type="Gene3D" id="3.40.50.360">
    <property type="match status" value="1"/>
</dbReference>
<protein>
    <recommendedName>
        <fullName evidence="1">Flavodoxin-like domain-containing protein</fullName>
    </recommendedName>
</protein>
<dbReference type="RefSeq" id="WP_186857289.1">
    <property type="nucleotide sequence ID" value="NZ_JACOON010000002.1"/>
</dbReference>
<dbReference type="InterPro" id="IPR029000">
    <property type="entry name" value="Cyclophilin-like_dom_sf"/>
</dbReference>
<dbReference type="EMBL" id="JACOON010000002">
    <property type="protein sequence ID" value="MBC5647776.1"/>
    <property type="molecule type" value="Genomic_DNA"/>
</dbReference>
<feature type="domain" description="Flavodoxin-like" evidence="1">
    <location>
        <begin position="67"/>
        <end position="220"/>
    </location>
</feature>
<sequence>MNRTGKMFSFFIAVIFTAILLISCGPLETEPLQAAGEGTVPTVTMETSVLDGAWEMQPVETSAPSGILVAYFSRTGNTETIAGWIQETFGGDLFQICTEDAYPEDYNELLDIAQQEQATGARPALSGQVQHMEAYDTVFIGYPIWWADMPMAVYTFLEEYDLSGKTVIPFCTHGSSGFSGTQEIIASLQPGAKLLEGIAVRGEQAADSHAEVVGWLAGLSLEGAGNTVAASGEEIRIRFSFDNGEAIAVLSDTPTVQSLLMQLPATVTMNDYAGAEKIAYFSESLSDEGAPEGYDPQIGDVACYGPWGNMAVFYNDQPYAEGLCLMGKIESGMDLLAALPENASVTIERVG</sequence>
<dbReference type="PANTHER" id="PTHR39201">
    <property type="entry name" value="EXPORTED PROTEIN-RELATED"/>
    <property type="match status" value="1"/>
</dbReference>
<dbReference type="PROSITE" id="PS51257">
    <property type="entry name" value="PROKAR_LIPOPROTEIN"/>
    <property type="match status" value="1"/>
</dbReference>
<dbReference type="Proteomes" id="UP000606889">
    <property type="component" value="Unassembled WGS sequence"/>
</dbReference>
<dbReference type="Pfam" id="PF12682">
    <property type="entry name" value="Flavodoxin_4"/>
    <property type="match status" value="1"/>
</dbReference>